<feature type="region of interest" description="Disordered" evidence="1">
    <location>
        <begin position="202"/>
        <end position="250"/>
    </location>
</feature>
<dbReference type="EMBL" id="OU015566">
    <property type="protein sequence ID" value="CAG5105518.1"/>
    <property type="molecule type" value="Genomic_DNA"/>
</dbReference>
<feature type="compositionally biased region" description="Polar residues" evidence="1">
    <location>
        <begin position="509"/>
        <end position="519"/>
    </location>
</feature>
<feature type="compositionally biased region" description="Low complexity" evidence="1">
    <location>
        <begin position="451"/>
        <end position="469"/>
    </location>
</feature>
<evidence type="ECO:0000256" key="1">
    <source>
        <dbReference type="SAM" id="MobiDB-lite"/>
    </source>
</evidence>
<accession>A0ABN7STX0</accession>
<protein>
    <submittedName>
        <fullName evidence="2">Oidioi.mRNA.OKI2018_I69.chr1.g2195.t2.cds</fullName>
    </submittedName>
</protein>
<organism evidence="2 3">
    <name type="scientific">Oikopleura dioica</name>
    <name type="common">Tunicate</name>
    <dbReference type="NCBI Taxonomy" id="34765"/>
    <lineage>
        <taxon>Eukaryota</taxon>
        <taxon>Metazoa</taxon>
        <taxon>Chordata</taxon>
        <taxon>Tunicata</taxon>
        <taxon>Appendicularia</taxon>
        <taxon>Copelata</taxon>
        <taxon>Oikopleuridae</taxon>
        <taxon>Oikopleura</taxon>
    </lineage>
</organism>
<reference evidence="2 3" key="1">
    <citation type="submission" date="2021-04" db="EMBL/GenBank/DDBJ databases">
        <authorList>
            <person name="Bliznina A."/>
        </authorList>
    </citation>
    <scope>NUCLEOTIDE SEQUENCE [LARGE SCALE GENOMIC DNA]</scope>
</reference>
<name>A0ABN7STX0_OIKDI</name>
<feature type="region of interest" description="Disordered" evidence="1">
    <location>
        <begin position="378"/>
        <end position="558"/>
    </location>
</feature>
<gene>
    <name evidence="2" type="ORF">OKIOD_LOCUS10960</name>
</gene>
<feature type="compositionally biased region" description="Polar residues" evidence="1">
    <location>
        <begin position="481"/>
        <end position="490"/>
    </location>
</feature>
<sequence>MVVRPASSQSNNVKATEQEMDVIMTDPFKYVSDHVKRKIRNLEKRKEKLDGYKAKLAKGDKLNNDQHEAIAKYGEVIGMLTFATEITGHLTGLENSVKKERKKRNRREQIKQQQEKMDLMARAIETLTLMHLPEAHEEPSVSPLRDQTLFSPSPGVHLADCSADTAKLLVDIFDEDKADAEVFSTDDGPVTYKQVRDTLDSIRPKYNPVPEYDDQTTPDETIDENVDGEENGHEQLPEDETYENGGDTEVSSPVVVNADEVSQIDDEYVEVSKEEVVEAANNETEQRDPPTLDSLDFQQPSLENIPMPQVQTPLEFVNREVYGEEQQIQEILVEVSSGFNFLAPADVPVEEQEPEEPAPQGISFGFDYNSTVQGFAQEPAAPEPVAPSSSSQQLQAQHQLQQQQQQQQQHQMQSHQAPANLQHQQQQPSARQESNYTNRASEFTQPPPNPAAQRPQQQRQAPPQQYQPQHSPPPTEDQKDNLTWQQQLPAQKSYRGGSSGGNYSYKNSQRYQRSFQGGNRVNGEGDGHNRGQRVNGGGPRGVSGQYRRGGRGGAPQKK</sequence>
<evidence type="ECO:0000313" key="2">
    <source>
        <dbReference type="EMBL" id="CAG5105518.1"/>
    </source>
</evidence>
<feature type="compositionally biased region" description="Low complexity" evidence="1">
    <location>
        <begin position="492"/>
        <end position="508"/>
    </location>
</feature>
<keyword evidence="3" id="KW-1185">Reference proteome</keyword>
<proteinExistence type="predicted"/>
<evidence type="ECO:0000313" key="3">
    <source>
        <dbReference type="Proteomes" id="UP001158576"/>
    </source>
</evidence>
<dbReference type="Proteomes" id="UP001158576">
    <property type="component" value="Chromosome 1"/>
</dbReference>
<feature type="compositionally biased region" description="Acidic residues" evidence="1">
    <location>
        <begin position="211"/>
        <end position="229"/>
    </location>
</feature>
<feature type="compositionally biased region" description="Polar residues" evidence="1">
    <location>
        <begin position="429"/>
        <end position="444"/>
    </location>
</feature>
<feature type="compositionally biased region" description="Low complexity" evidence="1">
    <location>
        <begin position="386"/>
        <end position="428"/>
    </location>
</feature>